<dbReference type="PANTHER" id="PTHR21310">
    <property type="entry name" value="AMINOGLYCOSIDE PHOSPHOTRANSFERASE-RELATED-RELATED"/>
    <property type="match status" value="1"/>
</dbReference>
<dbReference type="InterPro" id="IPR002575">
    <property type="entry name" value="Aminoglycoside_PTrfase"/>
</dbReference>
<gene>
    <name evidence="2" type="ORF">DKM44_10070</name>
</gene>
<dbReference type="AlphaFoldDB" id="A0A2Z3JEC1"/>
<evidence type="ECO:0000259" key="1">
    <source>
        <dbReference type="Pfam" id="PF01636"/>
    </source>
</evidence>
<dbReference type="SUPFAM" id="SSF56112">
    <property type="entry name" value="Protein kinase-like (PK-like)"/>
    <property type="match status" value="1"/>
</dbReference>
<dbReference type="InterPro" id="IPR051678">
    <property type="entry name" value="AGP_Transferase"/>
</dbReference>
<evidence type="ECO:0000313" key="2">
    <source>
        <dbReference type="EMBL" id="AWN23527.1"/>
    </source>
</evidence>
<dbReference type="Gene3D" id="3.90.1200.10">
    <property type="match status" value="1"/>
</dbReference>
<accession>A0A2Z3JEC1</accession>
<dbReference type="PANTHER" id="PTHR21310:SF15">
    <property type="entry name" value="AMINOGLYCOSIDE PHOSPHOTRANSFERASE DOMAIN-CONTAINING PROTEIN"/>
    <property type="match status" value="1"/>
</dbReference>
<dbReference type="Proteomes" id="UP000245368">
    <property type="component" value="Chromosome"/>
</dbReference>
<sequence length="277" mass="29813">MTLDQAAALCRDLNLPLPEAPVFLAAGATCRVYRVGQRVLRMGEGRFRVDAELRRALERLGVPVARPLAQGEGWSLDTLLSGAPVTQLSRAQARQVGTAVAALHRLPVTGYGLLRDQTGPFVGAADTLEAGMRTRLTSAWPFDTELGAQPLLRFAPELRALVGPLAGPLRALSAVPPVINHSDLHGEQLLFTGEEFSGLLDFGDAVAGPPGWDAASFAYFWGWKQLPAFLEGYGEPQLLAQARLLAVPLAFHRAARAANDPIKLKRAAHYLRTALLC</sequence>
<keyword evidence="3" id="KW-1185">Reference proteome</keyword>
<proteinExistence type="predicted"/>
<protein>
    <recommendedName>
        <fullName evidence="1">Aminoglycoside phosphotransferase domain-containing protein</fullName>
    </recommendedName>
</protein>
<feature type="domain" description="Aminoglycoside phosphotransferase" evidence="1">
    <location>
        <begin position="25"/>
        <end position="235"/>
    </location>
</feature>
<reference evidence="2 3" key="1">
    <citation type="submission" date="2018-05" db="EMBL/GenBank/DDBJ databases">
        <title>Complete Genome Sequence of Deinococcus sp. strain 17bor-2.</title>
        <authorList>
            <person name="Srinivasan S."/>
        </authorList>
    </citation>
    <scope>NUCLEOTIDE SEQUENCE [LARGE SCALE GENOMIC DNA]</scope>
    <source>
        <strain evidence="2 3">17bor-2</strain>
    </source>
</reference>
<dbReference type="EMBL" id="CP029494">
    <property type="protein sequence ID" value="AWN23527.1"/>
    <property type="molecule type" value="Genomic_DNA"/>
</dbReference>
<dbReference type="Pfam" id="PF01636">
    <property type="entry name" value="APH"/>
    <property type="match status" value="1"/>
</dbReference>
<dbReference type="InterPro" id="IPR011009">
    <property type="entry name" value="Kinase-like_dom_sf"/>
</dbReference>
<name>A0A2Z3JEC1_9DEIO</name>
<organism evidence="2 3">
    <name type="scientific">Deinococcus irradiatisoli</name>
    <dbReference type="NCBI Taxonomy" id="2202254"/>
    <lineage>
        <taxon>Bacteria</taxon>
        <taxon>Thermotogati</taxon>
        <taxon>Deinococcota</taxon>
        <taxon>Deinococci</taxon>
        <taxon>Deinococcales</taxon>
        <taxon>Deinococcaceae</taxon>
        <taxon>Deinococcus</taxon>
    </lineage>
</organism>
<evidence type="ECO:0000313" key="3">
    <source>
        <dbReference type="Proteomes" id="UP000245368"/>
    </source>
</evidence>
<dbReference type="KEGG" id="dez:DKM44_10070"/>